<dbReference type="SUPFAM" id="SSF88946">
    <property type="entry name" value="Sigma2 domain of RNA polymerase sigma factors"/>
    <property type="match status" value="1"/>
</dbReference>
<dbReference type="Proteomes" id="UP000057981">
    <property type="component" value="Chromosome"/>
</dbReference>
<dbReference type="InterPro" id="IPR013324">
    <property type="entry name" value="RNA_pol_sigma_r3/r4-like"/>
</dbReference>
<dbReference type="GO" id="GO:0006352">
    <property type="term" value="P:DNA-templated transcription initiation"/>
    <property type="evidence" value="ECO:0007669"/>
    <property type="project" value="InterPro"/>
</dbReference>
<accession>A0A0P0D3W8</accession>
<dbReference type="EMBL" id="CP012898">
    <property type="protein sequence ID" value="ALJ04779.1"/>
    <property type="molecule type" value="Genomic_DNA"/>
</dbReference>
<evidence type="ECO:0000313" key="1">
    <source>
        <dbReference type="EMBL" id="ALJ04779.1"/>
    </source>
</evidence>
<dbReference type="SUPFAM" id="SSF88659">
    <property type="entry name" value="Sigma3 and sigma4 domains of RNA polymerase sigma factors"/>
    <property type="match status" value="1"/>
</dbReference>
<protein>
    <recommendedName>
        <fullName evidence="3">RNA polymerase sigma-70 region 2 domain-containing protein</fullName>
    </recommendedName>
</protein>
<gene>
    <name evidence="1" type="ORF">APS56_06425</name>
</gene>
<dbReference type="GO" id="GO:0003700">
    <property type="term" value="F:DNA-binding transcription factor activity"/>
    <property type="evidence" value="ECO:0007669"/>
    <property type="project" value="InterPro"/>
</dbReference>
<evidence type="ECO:0000313" key="2">
    <source>
        <dbReference type="Proteomes" id="UP000057981"/>
    </source>
</evidence>
<evidence type="ECO:0008006" key="3">
    <source>
        <dbReference type="Google" id="ProtNLM"/>
    </source>
</evidence>
<dbReference type="AlphaFoldDB" id="A0A0P0D3W8"/>
<keyword evidence="2" id="KW-1185">Reference proteome</keyword>
<dbReference type="KEGG" id="ahz:APS56_06425"/>
<sequence length="194" mass="22978">MVQVNKTEQQMQLIEAIKNNDSIVLKKLYVSNYYKIEALILKNNGSVEYAKNVYQDAFVTVWKHVKNDIYIPQNKITLQNYLYNIAKNKWTEVLSSKAFKNLKPLNTDLIISRTRKKEVKNKQDLKTKKLEIIMDIYKNLEQSDKHLLSSFYFDKKSLKDITSELKIEETIVRNKKHQCMEKLRAMVLSQKNKN</sequence>
<dbReference type="InterPro" id="IPR013325">
    <property type="entry name" value="RNA_pol_sigma_r2"/>
</dbReference>
<reference evidence="1 2" key="1">
    <citation type="submission" date="2015-10" db="EMBL/GenBank/DDBJ databases">
        <authorList>
            <person name="Gilbert D.G."/>
        </authorList>
    </citation>
    <scope>NUCLEOTIDE SEQUENCE [LARGE SCALE GENOMIC DNA]</scope>
    <source>
        <strain evidence="2">HZ-22</strain>
    </source>
</reference>
<proteinExistence type="predicted"/>
<name>A0A0P0D3W8_9FLAO</name>
<dbReference type="Gene3D" id="1.10.1740.10">
    <property type="match status" value="1"/>
</dbReference>
<dbReference type="STRING" id="1736674.APS56_06425"/>
<organism evidence="1 2">
    <name type="scientific">Pseudalgibacter alginicilyticus</name>
    <dbReference type="NCBI Taxonomy" id="1736674"/>
    <lineage>
        <taxon>Bacteria</taxon>
        <taxon>Pseudomonadati</taxon>
        <taxon>Bacteroidota</taxon>
        <taxon>Flavobacteriia</taxon>
        <taxon>Flavobacteriales</taxon>
        <taxon>Flavobacteriaceae</taxon>
        <taxon>Pseudalgibacter</taxon>
    </lineage>
</organism>